<name>A0A0L0MYX3_TOLOC</name>
<keyword evidence="2" id="KW-1185">Reference proteome</keyword>
<reference evidence="1 2" key="1">
    <citation type="journal article" date="2015" name="BMC Genomics">
        <title>The genome of the truffle-parasite Tolypocladium ophioglossoides and the evolution of antifungal peptaibiotics.</title>
        <authorList>
            <person name="Quandt C.A."/>
            <person name="Bushley K.E."/>
            <person name="Spatafora J.W."/>
        </authorList>
    </citation>
    <scope>NUCLEOTIDE SEQUENCE [LARGE SCALE GENOMIC DNA]</scope>
    <source>
        <strain evidence="1 2">CBS 100239</strain>
    </source>
</reference>
<dbReference type="STRING" id="1163406.A0A0L0MYX3"/>
<dbReference type="OrthoDB" id="4405280at2759"/>
<organism evidence="1 2">
    <name type="scientific">Tolypocladium ophioglossoides (strain CBS 100239)</name>
    <name type="common">Snaketongue truffleclub</name>
    <name type="synonym">Elaphocordyceps ophioglossoides</name>
    <dbReference type="NCBI Taxonomy" id="1163406"/>
    <lineage>
        <taxon>Eukaryota</taxon>
        <taxon>Fungi</taxon>
        <taxon>Dikarya</taxon>
        <taxon>Ascomycota</taxon>
        <taxon>Pezizomycotina</taxon>
        <taxon>Sordariomycetes</taxon>
        <taxon>Hypocreomycetidae</taxon>
        <taxon>Hypocreales</taxon>
        <taxon>Ophiocordycipitaceae</taxon>
        <taxon>Tolypocladium</taxon>
    </lineage>
</organism>
<evidence type="ECO:0000313" key="1">
    <source>
        <dbReference type="EMBL" id="KND87078.1"/>
    </source>
</evidence>
<protein>
    <submittedName>
        <fullName evidence="1">Uncharacterized protein</fullName>
    </submittedName>
</protein>
<dbReference type="EMBL" id="LFRF01000042">
    <property type="protein sequence ID" value="KND87078.1"/>
    <property type="molecule type" value="Genomic_DNA"/>
</dbReference>
<dbReference type="AlphaFoldDB" id="A0A0L0MYX3"/>
<accession>A0A0L0MYX3</accession>
<dbReference type="Proteomes" id="UP000036947">
    <property type="component" value="Unassembled WGS sequence"/>
</dbReference>
<sequence>MHCGSTTSNTCVPTTSVTPVCPKTLPAACSSLETSNGLNLLVTIPLCTVALGTFAVGDTAKCLITSGITFRSSGASIVTCLNNALRGNCITALPAACVRLTGLTGANLVTNLGIPLKACVSSLPPACASLGAITGTGLIAKLPACVTALGTYATGAVATCLNPANILSTTQGSTIVTCLLDALKGVCITTLPAACTKLATDSAAQLVTDIPLCDVALGPFAAGAAATCLTTSTGLGQDIVNCLTSSLFVTTRKRVHVRLRRGI</sequence>
<evidence type="ECO:0000313" key="2">
    <source>
        <dbReference type="Proteomes" id="UP000036947"/>
    </source>
</evidence>
<comment type="caution">
    <text evidence="1">The sequence shown here is derived from an EMBL/GenBank/DDBJ whole genome shotgun (WGS) entry which is preliminary data.</text>
</comment>
<gene>
    <name evidence="1" type="ORF">TOPH_08274</name>
</gene>
<proteinExistence type="predicted"/>